<proteinExistence type="inferred from homology"/>
<comment type="caution">
    <text evidence="10">The sequence shown here is derived from an EMBL/GenBank/DDBJ whole genome shotgun (WGS) entry which is preliminary data.</text>
</comment>
<dbReference type="Gene3D" id="3.40.1830.10">
    <property type="entry name" value="Thermophilic metalloprotease (M29)"/>
    <property type="match status" value="1"/>
</dbReference>
<dbReference type="GO" id="GO:0004177">
    <property type="term" value="F:aminopeptidase activity"/>
    <property type="evidence" value="ECO:0007669"/>
    <property type="project" value="UniProtKB-KW"/>
</dbReference>
<evidence type="ECO:0000313" key="10">
    <source>
        <dbReference type="EMBL" id="TCS80113.1"/>
    </source>
</evidence>
<organism evidence="10 11">
    <name type="scientific">Pectinatus cerevisiiphilus</name>
    <dbReference type="NCBI Taxonomy" id="86956"/>
    <lineage>
        <taxon>Bacteria</taxon>
        <taxon>Bacillati</taxon>
        <taxon>Bacillota</taxon>
        <taxon>Negativicutes</taxon>
        <taxon>Selenomonadales</taxon>
        <taxon>Selenomonadaceae</taxon>
        <taxon>Pectinatus</taxon>
    </lineage>
</organism>
<dbReference type="SUPFAM" id="SSF144052">
    <property type="entry name" value="Thermophilic metalloprotease-like"/>
    <property type="match status" value="1"/>
</dbReference>
<keyword evidence="11" id="KW-1185">Reference proteome</keyword>
<comment type="cofactor">
    <cofactor evidence="2">
        <name>Mg(2+)</name>
        <dbReference type="ChEBI" id="CHEBI:18420"/>
    </cofactor>
</comment>
<keyword evidence="5 10" id="KW-0031">Aminopeptidase</keyword>
<dbReference type="EMBL" id="SMAA01000005">
    <property type="protein sequence ID" value="TCS80113.1"/>
    <property type="molecule type" value="Genomic_DNA"/>
</dbReference>
<keyword evidence="9" id="KW-0482">Metalloprotease</keyword>
<dbReference type="PRINTS" id="PR00919">
    <property type="entry name" value="THERMOPTASE"/>
</dbReference>
<sequence length="402" mass="45445">MDNHTGLLIIVEKRDSIDYTFIETNIEGAFDLDKRIEVLAHNLINYSTHLEANEKILIEVFDDGLELGKALVRETYKAGAIPFLTVKMQELQRELVLGAQKEQMQLIADYEAMRMREMDAYIAVRGSNNVSELSDVPQDRMKLYQMYWLKPVHGDIRVPCTKWCILRYPNSAMAQLANMSTEKFTDYFFAVCNLDYRKLNEAMTPLKTLMEKTDTVQIKGPGTDIKFSIKNMPAIKCSGECNIPDGELYTAPVKDSVNGTITYNTPAVYQGVTFTNISLIFKNGKIIKATAADKNVELNKILDTDAGARYIGEFSFGLNPYITFPMKDTLFDEKISGSLHFTPGCAYDDADNTNRSSVHWDLVLVQTEEHGGGEIYFDGKLIRKNGLFVPDELQCLNPENLK</sequence>
<evidence type="ECO:0000256" key="4">
    <source>
        <dbReference type="ARBA" id="ARBA00008236"/>
    </source>
</evidence>
<comment type="cofactor">
    <cofactor evidence="3">
        <name>Zn(2+)</name>
        <dbReference type="ChEBI" id="CHEBI:29105"/>
    </cofactor>
</comment>
<dbReference type="InterPro" id="IPR035097">
    <property type="entry name" value="M29_N-terminal"/>
</dbReference>
<dbReference type="OrthoDB" id="9803993at2"/>
<evidence type="ECO:0000256" key="1">
    <source>
        <dbReference type="ARBA" id="ARBA00001941"/>
    </source>
</evidence>
<dbReference type="PANTHER" id="PTHR34448">
    <property type="entry name" value="AMINOPEPTIDASE"/>
    <property type="match status" value="1"/>
</dbReference>
<dbReference type="AlphaFoldDB" id="A0A4R3KAX6"/>
<evidence type="ECO:0000256" key="8">
    <source>
        <dbReference type="ARBA" id="ARBA00022801"/>
    </source>
</evidence>
<evidence type="ECO:0000256" key="3">
    <source>
        <dbReference type="ARBA" id="ARBA00001947"/>
    </source>
</evidence>
<evidence type="ECO:0000256" key="6">
    <source>
        <dbReference type="ARBA" id="ARBA00022670"/>
    </source>
</evidence>
<evidence type="ECO:0000256" key="5">
    <source>
        <dbReference type="ARBA" id="ARBA00022438"/>
    </source>
</evidence>
<keyword evidence="7" id="KW-0479">Metal-binding</keyword>
<comment type="cofactor">
    <cofactor evidence="1">
        <name>Co(2+)</name>
        <dbReference type="ChEBI" id="CHEBI:48828"/>
    </cofactor>
</comment>
<name>A0A4R3KAX6_9FIRM</name>
<keyword evidence="6" id="KW-0645">Protease</keyword>
<evidence type="ECO:0000256" key="7">
    <source>
        <dbReference type="ARBA" id="ARBA00022723"/>
    </source>
</evidence>
<dbReference type="GO" id="GO:0006508">
    <property type="term" value="P:proteolysis"/>
    <property type="evidence" value="ECO:0007669"/>
    <property type="project" value="UniProtKB-KW"/>
</dbReference>
<keyword evidence="8" id="KW-0378">Hydrolase</keyword>
<dbReference type="Pfam" id="PF02073">
    <property type="entry name" value="Peptidase_M29"/>
    <property type="match status" value="1"/>
</dbReference>
<reference evidence="10 11" key="1">
    <citation type="submission" date="2019-03" db="EMBL/GenBank/DDBJ databases">
        <title>Genomic Encyclopedia of Type Strains, Phase IV (KMG-IV): sequencing the most valuable type-strain genomes for metagenomic binning, comparative biology and taxonomic classification.</title>
        <authorList>
            <person name="Goeker M."/>
        </authorList>
    </citation>
    <scope>NUCLEOTIDE SEQUENCE [LARGE SCALE GENOMIC DNA]</scope>
    <source>
        <strain evidence="10 11">DSM 20467</strain>
    </source>
</reference>
<protein>
    <submittedName>
        <fullName evidence="10">Aminopeptidase</fullName>
    </submittedName>
</protein>
<dbReference type="InterPro" id="IPR052170">
    <property type="entry name" value="M29_Exopeptidase"/>
</dbReference>
<evidence type="ECO:0000256" key="9">
    <source>
        <dbReference type="ARBA" id="ARBA00023049"/>
    </source>
</evidence>
<accession>A0A4R3KAX6</accession>
<comment type="similarity">
    <text evidence="4">Belongs to the peptidase M29 family.</text>
</comment>
<dbReference type="PANTHER" id="PTHR34448:SF1">
    <property type="entry name" value="BLL6088 PROTEIN"/>
    <property type="match status" value="1"/>
</dbReference>
<dbReference type="InterPro" id="IPR000787">
    <property type="entry name" value="Peptidase_M29"/>
</dbReference>
<dbReference type="GO" id="GO:0008237">
    <property type="term" value="F:metallopeptidase activity"/>
    <property type="evidence" value="ECO:0007669"/>
    <property type="project" value="UniProtKB-KW"/>
</dbReference>
<dbReference type="GO" id="GO:0046872">
    <property type="term" value="F:metal ion binding"/>
    <property type="evidence" value="ECO:0007669"/>
    <property type="project" value="UniProtKB-KW"/>
</dbReference>
<evidence type="ECO:0000313" key="11">
    <source>
        <dbReference type="Proteomes" id="UP000295188"/>
    </source>
</evidence>
<evidence type="ECO:0000256" key="2">
    <source>
        <dbReference type="ARBA" id="ARBA00001946"/>
    </source>
</evidence>
<dbReference type="Proteomes" id="UP000295188">
    <property type="component" value="Unassembled WGS sequence"/>
</dbReference>
<gene>
    <name evidence="10" type="ORF">EDC37_105185</name>
</gene>